<protein>
    <submittedName>
        <fullName evidence="6">Teichoic acids export ATP-binding protein TagH</fullName>
    </submittedName>
</protein>
<gene>
    <name evidence="6" type="primary">tagH_1</name>
    <name evidence="6" type="ORF">Pla133_17660</name>
</gene>
<dbReference type="SUPFAM" id="SSF52540">
    <property type="entry name" value="P-loop containing nucleoside triphosphate hydrolases"/>
    <property type="match status" value="1"/>
</dbReference>
<dbReference type="Pfam" id="PF00005">
    <property type="entry name" value="ABC_tran"/>
    <property type="match status" value="1"/>
</dbReference>
<dbReference type="GO" id="GO:0016020">
    <property type="term" value="C:membrane"/>
    <property type="evidence" value="ECO:0007669"/>
    <property type="project" value="InterPro"/>
</dbReference>
<dbReference type="GO" id="GO:0140359">
    <property type="term" value="F:ABC-type transporter activity"/>
    <property type="evidence" value="ECO:0007669"/>
    <property type="project" value="InterPro"/>
</dbReference>
<proteinExistence type="inferred from homology"/>
<feature type="domain" description="ABC transporter" evidence="5">
    <location>
        <begin position="33"/>
        <end position="254"/>
    </location>
</feature>
<dbReference type="RefSeq" id="WP_145064505.1">
    <property type="nucleotide sequence ID" value="NZ_CP036287.1"/>
</dbReference>
<accession>A0A518BI85</accession>
<dbReference type="Proteomes" id="UP000316921">
    <property type="component" value="Chromosome"/>
</dbReference>
<name>A0A518BI85_9BACT</name>
<reference evidence="6 7" key="1">
    <citation type="submission" date="2019-02" db="EMBL/GenBank/DDBJ databases">
        <title>Deep-cultivation of Planctomycetes and their phenomic and genomic characterization uncovers novel biology.</title>
        <authorList>
            <person name="Wiegand S."/>
            <person name="Jogler M."/>
            <person name="Boedeker C."/>
            <person name="Pinto D."/>
            <person name="Vollmers J."/>
            <person name="Rivas-Marin E."/>
            <person name="Kohn T."/>
            <person name="Peeters S.H."/>
            <person name="Heuer A."/>
            <person name="Rast P."/>
            <person name="Oberbeckmann S."/>
            <person name="Bunk B."/>
            <person name="Jeske O."/>
            <person name="Meyerdierks A."/>
            <person name="Storesund J.E."/>
            <person name="Kallscheuer N."/>
            <person name="Luecker S."/>
            <person name="Lage O.M."/>
            <person name="Pohl T."/>
            <person name="Merkel B.J."/>
            <person name="Hornburger P."/>
            <person name="Mueller R.-W."/>
            <person name="Bruemmer F."/>
            <person name="Labrenz M."/>
            <person name="Spormann A.M."/>
            <person name="Op den Camp H."/>
            <person name="Overmann J."/>
            <person name="Amann R."/>
            <person name="Jetten M.S.M."/>
            <person name="Mascher T."/>
            <person name="Medema M.H."/>
            <person name="Devos D.P."/>
            <person name="Kaster A.-K."/>
            <person name="Ovreas L."/>
            <person name="Rohde M."/>
            <person name="Galperin M.Y."/>
            <person name="Jogler C."/>
        </authorList>
    </citation>
    <scope>NUCLEOTIDE SEQUENCE [LARGE SCALE GENOMIC DNA]</scope>
    <source>
        <strain evidence="6 7">Pla133</strain>
    </source>
</reference>
<dbReference type="CDD" id="cd03220">
    <property type="entry name" value="ABC_KpsT_Wzt"/>
    <property type="match status" value="1"/>
</dbReference>
<dbReference type="SMART" id="SM00382">
    <property type="entry name" value="AAA"/>
    <property type="match status" value="1"/>
</dbReference>
<evidence type="ECO:0000256" key="2">
    <source>
        <dbReference type="ARBA" id="ARBA00022448"/>
    </source>
</evidence>
<dbReference type="AlphaFoldDB" id="A0A518BI85"/>
<dbReference type="InterPro" id="IPR050683">
    <property type="entry name" value="Bact_Polysacc_Export_ATP-bd"/>
</dbReference>
<evidence type="ECO:0000313" key="7">
    <source>
        <dbReference type="Proteomes" id="UP000316921"/>
    </source>
</evidence>
<evidence type="ECO:0000256" key="3">
    <source>
        <dbReference type="ARBA" id="ARBA00022741"/>
    </source>
</evidence>
<keyword evidence="3" id="KW-0547">Nucleotide-binding</keyword>
<dbReference type="InterPro" id="IPR003439">
    <property type="entry name" value="ABC_transporter-like_ATP-bd"/>
</dbReference>
<comment type="similarity">
    <text evidence="1">Belongs to the ABC transporter superfamily.</text>
</comment>
<dbReference type="InterPro" id="IPR027417">
    <property type="entry name" value="P-loop_NTPase"/>
</dbReference>
<keyword evidence="4 6" id="KW-0067">ATP-binding</keyword>
<dbReference type="EMBL" id="CP036287">
    <property type="protein sequence ID" value="QDU66690.1"/>
    <property type="molecule type" value="Genomic_DNA"/>
</dbReference>
<dbReference type="PANTHER" id="PTHR46743:SF2">
    <property type="entry name" value="TEICHOIC ACIDS EXPORT ATP-BINDING PROTEIN TAGH"/>
    <property type="match status" value="1"/>
</dbReference>
<dbReference type="GO" id="GO:0016887">
    <property type="term" value="F:ATP hydrolysis activity"/>
    <property type="evidence" value="ECO:0007669"/>
    <property type="project" value="InterPro"/>
</dbReference>
<sequence>MTGSISRSDGWAIEVEGLGKAYRMYKRPLDRFVEWGSAGRLQRHGQFWSLRDVNFKLRPGSSMGLCGANGAGKSTLLKVLSGITAPTEGRLKMRGRVASLLELGAGFHLDFTGRANIFMNGVMMGFSRREMAAKVDEIIEFAELGNYIDEPVRTYSSGMGLRLGFSIAVAVDPDILIIDEVFAVGDMYFQKKCIDKIYSFKQRNKTILFCSHSLYDVRQLCDEALWMRDGRAAAQGDSVYVTNEYTAFQRDHIGEQKEVLGDEIPNASDHLGASVKLPRIRDARVYRLGTEEETYEITSGDSVEIRVWWENPDPAATPIHLGVGFLRQDMTTCGGMGTHLDGLELEGTSGCTVLEMPNVKLLAGQFLVPILLLDEGGVHKYQEFLLPENLVVRSVTRDVGLFRLDHAWRLNDDRPVPAPVEREAEEAR</sequence>
<evidence type="ECO:0000313" key="6">
    <source>
        <dbReference type="EMBL" id="QDU66690.1"/>
    </source>
</evidence>
<dbReference type="GO" id="GO:0005524">
    <property type="term" value="F:ATP binding"/>
    <property type="evidence" value="ECO:0007669"/>
    <property type="project" value="UniProtKB-KW"/>
</dbReference>
<dbReference type="PROSITE" id="PS50893">
    <property type="entry name" value="ABC_TRANSPORTER_2"/>
    <property type="match status" value="1"/>
</dbReference>
<dbReference type="Gene3D" id="3.40.50.300">
    <property type="entry name" value="P-loop containing nucleotide triphosphate hydrolases"/>
    <property type="match status" value="1"/>
</dbReference>
<dbReference type="KEGG" id="pbap:Pla133_17660"/>
<evidence type="ECO:0000259" key="5">
    <source>
        <dbReference type="PROSITE" id="PS50893"/>
    </source>
</evidence>
<dbReference type="PANTHER" id="PTHR46743">
    <property type="entry name" value="TEICHOIC ACIDS EXPORT ATP-BINDING PROTEIN TAGH"/>
    <property type="match status" value="1"/>
</dbReference>
<organism evidence="6 7">
    <name type="scientific">Engelhardtia mirabilis</name>
    <dbReference type="NCBI Taxonomy" id="2528011"/>
    <lineage>
        <taxon>Bacteria</taxon>
        <taxon>Pseudomonadati</taxon>
        <taxon>Planctomycetota</taxon>
        <taxon>Planctomycetia</taxon>
        <taxon>Planctomycetia incertae sedis</taxon>
        <taxon>Engelhardtia</taxon>
    </lineage>
</organism>
<dbReference type="InterPro" id="IPR003593">
    <property type="entry name" value="AAA+_ATPase"/>
</dbReference>
<keyword evidence="7" id="KW-1185">Reference proteome</keyword>
<keyword evidence="2" id="KW-0813">Transport</keyword>
<dbReference type="InterPro" id="IPR015860">
    <property type="entry name" value="ABC_transpr_TagH-like"/>
</dbReference>
<evidence type="ECO:0000256" key="4">
    <source>
        <dbReference type="ARBA" id="ARBA00022840"/>
    </source>
</evidence>
<evidence type="ECO:0000256" key="1">
    <source>
        <dbReference type="ARBA" id="ARBA00005417"/>
    </source>
</evidence>